<dbReference type="AlphaFoldDB" id="A0AAE0HC43"/>
<proteinExistence type="predicted"/>
<accession>A0AAE0HC43</accession>
<dbReference type="GeneID" id="87839313"/>
<dbReference type="EMBL" id="JAUEPN010000005">
    <property type="protein sequence ID" value="KAK3293872.1"/>
    <property type="molecule type" value="Genomic_DNA"/>
</dbReference>
<protein>
    <submittedName>
        <fullName evidence="1">Uncharacterized protein</fullName>
    </submittedName>
</protein>
<dbReference type="RefSeq" id="XP_062657386.1">
    <property type="nucleotide sequence ID" value="XM_062802365.1"/>
</dbReference>
<name>A0AAE0HC43_9PEZI</name>
<sequence>MVSPGSNNPIGMMYQQQSINPTQIKDFQEVYARLDGPDVHVQVAQEEDGLTTFYFNASADTGGYIYQTHSASAAASILHIAQNKGVEIEQLHVDILAAKAGAQIQSAMGVPVYAGADAGVYLVDADAGAFHGSLGLAADTEIGCKDQSVGCKVLGCGVKVGRVCEVSVFGNSIGIDWGKFGFP</sequence>
<reference evidence="1" key="2">
    <citation type="submission" date="2023-06" db="EMBL/GenBank/DDBJ databases">
        <authorList>
            <consortium name="Lawrence Berkeley National Laboratory"/>
            <person name="Haridas S."/>
            <person name="Hensen N."/>
            <person name="Bonometti L."/>
            <person name="Westerberg I."/>
            <person name="Brannstrom I.O."/>
            <person name="Guillou S."/>
            <person name="Cros-Aarteil S."/>
            <person name="Calhoun S."/>
            <person name="Kuo A."/>
            <person name="Mondo S."/>
            <person name="Pangilinan J."/>
            <person name="Riley R."/>
            <person name="Labutti K."/>
            <person name="Andreopoulos B."/>
            <person name="Lipzen A."/>
            <person name="Chen C."/>
            <person name="Yanf M."/>
            <person name="Daum C."/>
            <person name="Ng V."/>
            <person name="Clum A."/>
            <person name="Steindorff A."/>
            <person name="Ohm R."/>
            <person name="Martin F."/>
            <person name="Silar P."/>
            <person name="Natvig D."/>
            <person name="Lalanne C."/>
            <person name="Gautier V."/>
            <person name="Ament-Velasquez S.L."/>
            <person name="Kruys A."/>
            <person name="Hutchinson M.I."/>
            <person name="Powell A.J."/>
            <person name="Barry K."/>
            <person name="Miller A.N."/>
            <person name="Grigoriev I.V."/>
            <person name="Debuchy R."/>
            <person name="Gladieux P."/>
            <person name="Thoren M.H."/>
            <person name="Johannesson H."/>
        </authorList>
    </citation>
    <scope>NUCLEOTIDE SEQUENCE</scope>
    <source>
        <strain evidence="1">CBS 168.71</strain>
    </source>
</reference>
<gene>
    <name evidence="1" type="ORF">B0H64DRAFT_374734</name>
</gene>
<organism evidence="1 2">
    <name type="scientific">Chaetomium fimeti</name>
    <dbReference type="NCBI Taxonomy" id="1854472"/>
    <lineage>
        <taxon>Eukaryota</taxon>
        <taxon>Fungi</taxon>
        <taxon>Dikarya</taxon>
        <taxon>Ascomycota</taxon>
        <taxon>Pezizomycotina</taxon>
        <taxon>Sordariomycetes</taxon>
        <taxon>Sordariomycetidae</taxon>
        <taxon>Sordariales</taxon>
        <taxon>Chaetomiaceae</taxon>
        <taxon>Chaetomium</taxon>
    </lineage>
</organism>
<keyword evidence="2" id="KW-1185">Reference proteome</keyword>
<comment type="caution">
    <text evidence="1">The sequence shown here is derived from an EMBL/GenBank/DDBJ whole genome shotgun (WGS) entry which is preliminary data.</text>
</comment>
<reference evidence="1" key="1">
    <citation type="journal article" date="2023" name="Mol. Phylogenet. Evol.">
        <title>Genome-scale phylogeny and comparative genomics of the fungal order Sordariales.</title>
        <authorList>
            <person name="Hensen N."/>
            <person name="Bonometti L."/>
            <person name="Westerberg I."/>
            <person name="Brannstrom I.O."/>
            <person name="Guillou S."/>
            <person name="Cros-Aarteil S."/>
            <person name="Calhoun S."/>
            <person name="Haridas S."/>
            <person name="Kuo A."/>
            <person name="Mondo S."/>
            <person name="Pangilinan J."/>
            <person name="Riley R."/>
            <person name="LaButti K."/>
            <person name="Andreopoulos B."/>
            <person name="Lipzen A."/>
            <person name="Chen C."/>
            <person name="Yan M."/>
            <person name="Daum C."/>
            <person name="Ng V."/>
            <person name="Clum A."/>
            <person name="Steindorff A."/>
            <person name="Ohm R.A."/>
            <person name="Martin F."/>
            <person name="Silar P."/>
            <person name="Natvig D.O."/>
            <person name="Lalanne C."/>
            <person name="Gautier V."/>
            <person name="Ament-Velasquez S.L."/>
            <person name="Kruys A."/>
            <person name="Hutchinson M.I."/>
            <person name="Powell A.J."/>
            <person name="Barry K."/>
            <person name="Miller A.N."/>
            <person name="Grigoriev I.V."/>
            <person name="Debuchy R."/>
            <person name="Gladieux P."/>
            <person name="Hiltunen Thoren M."/>
            <person name="Johannesson H."/>
        </authorList>
    </citation>
    <scope>NUCLEOTIDE SEQUENCE</scope>
    <source>
        <strain evidence="1">CBS 168.71</strain>
    </source>
</reference>
<evidence type="ECO:0000313" key="1">
    <source>
        <dbReference type="EMBL" id="KAK3293872.1"/>
    </source>
</evidence>
<dbReference type="Proteomes" id="UP001278766">
    <property type="component" value="Unassembled WGS sequence"/>
</dbReference>
<evidence type="ECO:0000313" key="2">
    <source>
        <dbReference type="Proteomes" id="UP001278766"/>
    </source>
</evidence>